<feature type="region of interest" description="Disordered" evidence="1">
    <location>
        <begin position="1"/>
        <end position="23"/>
    </location>
</feature>
<proteinExistence type="predicted"/>
<gene>
    <name evidence="2" type="ORF">HNY73_009144</name>
</gene>
<organism evidence="2 3">
    <name type="scientific">Argiope bruennichi</name>
    <name type="common">Wasp spider</name>
    <name type="synonym">Aranea bruennichi</name>
    <dbReference type="NCBI Taxonomy" id="94029"/>
    <lineage>
        <taxon>Eukaryota</taxon>
        <taxon>Metazoa</taxon>
        <taxon>Ecdysozoa</taxon>
        <taxon>Arthropoda</taxon>
        <taxon>Chelicerata</taxon>
        <taxon>Arachnida</taxon>
        <taxon>Araneae</taxon>
        <taxon>Araneomorphae</taxon>
        <taxon>Entelegynae</taxon>
        <taxon>Araneoidea</taxon>
        <taxon>Araneidae</taxon>
        <taxon>Argiope</taxon>
    </lineage>
</organism>
<accession>A0A8T0FB28</accession>
<dbReference type="OrthoDB" id="6421400at2759"/>
<reference evidence="2" key="1">
    <citation type="journal article" date="2020" name="bioRxiv">
        <title>Chromosome-level reference genome of the European wasp spider Argiope bruennichi: a resource for studies on range expansion and evolutionary adaptation.</title>
        <authorList>
            <person name="Sheffer M.M."/>
            <person name="Hoppe A."/>
            <person name="Krehenwinkel H."/>
            <person name="Uhl G."/>
            <person name="Kuss A.W."/>
            <person name="Jensen L."/>
            <person name="Jensen C."/>
            <person name="Gillespie R.G."/>
            <person name="Hoff K.J."/>
            <person name="Prost S."/>
        </authorList>
    </citation>
    <scope>NUCLEOTIDE SEQUENCE</scope>
</reference>
<name>A0A8T0FB28_ARGBR</name>
<evidence type="ECO:0000313" key="3">
    <source>
        <dbReference type="Proteomes" id="UP000807504"/>
    </source>
</evidence>
<keyword evidence="3" id="KW-1185">Reference proteome</keyword>
<sequence>MGKSREEAPSGNFSFKKESDLSPVDPCQGWVNPCEFCDRRFGQWIDADEENLAKVPTKPGIFQMAFKSKNTTEIVSITLDTDDVQKVAYETVDKAKELIADKKSKVTKTVILCRWMVFKKGNDKDIAVLYAHWHNYDVLPKLLKSWPGLDSLQKTDSLTFSDRLQKWCYPKKDTFWKKPKQQPAKLVEVVKQCKWTEPCEICDAYFTKWERLDDVIARHKSPDSTGIYELAVFYGEKVDRAEIDYCLEKPYTIKKELERYRYWKDYLRKKEYANKNAFLQVRWIELRSPESDNSCFLYAHLFNGDPEPKEYSQKGEEILEKNKRFICRIQDSKWCYVLEDFKNHKETKFKKKKNILNAVEEDILYLNFIDN</sequence>
<evidence type="ECO:0000256" key="1">
    <source>
        <dbReference type="SAM" id="MobiDB-lite"/>
    </source>
</evidence>
<protein>
    <submittedName>
        <fullName evidence="2">Uncharacterized protein</fullName>
    </submittedName>
</protein>
<reference evidence="2" key="2">
    <citation type="submission" date="2020-06" db="EMBL/GenBank/DDBJ databases">
        <authorList>
            <person name="Sheffer M."/>
        </authorList>
    </citation>
    <scope>NUCLEOTIDE SEQUENCE</scope>
</reference>
<dbReference type="EMBL" id="JABXBU010000015">
    <property type="protein sequence ID" value="KAF8787562.1"/>
    <property type="molecule type" value="Genomic_DNA"/>
</dbReference>
<dbReference type="AlphaFoldDB" id="A0A8T0FB28"/>
<comment type="caution">
    <text evidence="2">The sequence shown here is derived from an EMBL/GenBank/DDBJ whole genome shotgun (WGS) entry which is preliminary data.</text>
</comment>
<dbReference type="Proteomes" id="UP000807504">
    <property type="component" value="Unassembled WGS sequence"/>
</dbReference>
<evidence type="ECO:0000313" key="2">
    <source>
        <dbReference type="EMBL" id="KAF8787562.1"/>
    </source>
</evidence>